<sequence length="780" mass="88792">MGDMGSDWAASFAVGIISSSQSEKFGNAKTSTTDVDILAYWAPFLLVHLGGPDTITAFSLEDNELWNRHMLSLIFQSLAAFYVFFLSLPKNQLWIPTTLMFVSGLIKYIERTLALFHASFNRFRDSMLKDPDPGPNYARLMDEYYSKKEANLPTGIEMIPEPARGAKAFDKVQEGDLTPKEVVLYAHHFFETFKGLIVDLIFSFRERNQSRDFFLKRTAKDAFEVVETELNFMYDVLFTKATVVYNKYGYLIRFLSFGSIVASLALFYCEDKNNFKSADIAITYTLLLGGIALDVMAFIKLIISDWLIVNTQQLPDVPKKEETTPESAHEENSGKLPNVPEKKETTQESAHKENSGKLDVTLFGKLIKLVKLLRRRWSESIPSYNLINYCLNPRAARARELFSMLNLTGLLDELQYVEHKSSFTEEIRDYIFKELKMKSELAEDVETGREISSAKGDWVLRVEGCSQLFPYIVDKDYDQSLLLWHIATELCYCDEINSEEDTANTRKEDPEDPAKKGKEDPAEKSKEDPADKNRHRAFSKLLSDYMLYLLIMQPTMMSAVGGIGQIRFRDTCAEANKFFRKGYEVEPHRCFAILYALVEFFKYLFFGLCGLLSPVIAFIVSLCVSIFLPLIDILCPALGGMVDRRIKGIKDYFSKEAELEKKQIKACRDILAVNTEVEPVTVKGDRSKSVLFDGCILAKELQKLENSEGEKIDKWKIMSKVWVEMLSYAAAHCRAHSHAQQLSKGGQLVTVVWLLMAHFGLGVQFQISESHSRAKLIVDK</sequence>
<proteinExistence type="predicted"/>
<dbReference type="Proteomes" id="UP000231279">
    <property type="component" value="Unassembled WGS sequence"/>
</dbReference>
<feature type="compositionally biased region" description="Basic and acidic residues" evidence="1">
    <location>
        <begin position="318"/>
        <end position="333"/>
    </location>
</feature>
<organism evidence="4 5">
    <name type="scientific">Handroanthus impetiginosus</name>
    <dbReference type="NCBI Taxonomy" id="429701"/>
    <lineage>
        <taxon>Eukaryota</taxon>
        <taxon>Viridiplantae</taxon>
        <taxon>Streptophyta</taxon>
        <taxon>Embryophyta</taxon>
        <taxon>Tracheophyta</taxon>
        <taxon>Spermatophyta</taxon>
        <taxon>Magnoliopsida</taxon>
        <taxon>eudicotyledons</taxon>
        <taxon>Gunneridae</taxon>
        <taxon>Pentapetalae</taxon>
        <taxon>asterids</taxon>
        <taxon>lamiids</taxon>
        <taxon>Lamiales</taxon>
        <taxon>Bignoniaceae</taxon>
        <taxon>Crescentiina</taxon>
        <taxon>Tabebuia alliance</taxon>
        <taxon>Handroanthus</taxon>
    </lineage>
</organism>
<evidence type="ECO:0000256" key="1">
    <source>
        <dbReference type="SAM" id="MobiDB-lite"/>
    </source>
</evidence>
<dbReference type="InterPro" id="IPR007658">
    <property type="entry name" value="DUF594"/>
</dbReference>
<keyword evidence="2" id="KW-0812">Transmembrane</keyword>
<dbReference type="EMBL" id="NKXS01001443">
    <property type="protein sequence ID" value="PIN18561.1"/>
    <property type="molecule type" value="Genomic_DNA"/>
</dbReference>
<evidence type="ECO:0000313" key="4">
    <source>
        <dbReference type="EMBL" id="PIN18561.1"/>
    </source>
</evidence>
<feature type="transmembrane region" description="Helical" evidence="2">
    <location>
        <begin position="38"/>
        <end position="58"/>
    </location>
</feature>
<feature type="compositionally biased region" description="Basic and acidic residues" evidence="1">
    <location>
        <begin position="503"/>
        <end position="532"/>
    </location>
</feature>
<dbReference type="STRING" id="429701.A0A2G9HM12"/>
<feature type="transmembrane region" description="Helical" evidence="2">
    <location>
        <begin position="603"/>
        <end position="631"/>
    </location>
</feature>
<accession>A0A2G9HM12</accession>
<feature type="transmembrane region" description="Helical" evidence="2">
    <location>
        <begin position="250"/>
        <end position="268"/>
    </location>
</feature>
<reference evidence="5" key="1">
    <citation type="journal article" date="2018" name="Gigascience">
        <title>Genome assembly of the Pink Ipe (Handroanthus impetiginosus, Bignoniaceae), a highly valued, ecologically keystone Neotropical timber forest tree.</title>
        <authorList>
            <person name="Silva-Junior O.B."/>
            <person name="Grattapaglia D."/>
            <person name="Novaes E."/>
            <person name="Collevatti R.G."/>
        </authorList>
    </citation>
    <scope>NUCLEOTIDE SEQUENCE [LARGE SCALE GENOMIC DNA]</scope>
    <source>
        <strain evidence="5">cv. UFG-1</strain>
    </source>
</reference>
<evidence type="ECO:0000313" key="5">
    <source>
        <dbReference type="Proteomes" id="UP000231279"/>
    </source>
</evidence>
<keyword evidence="2" id="KW-1133">Transmembrane helix</keyword>
<dbReference type="Pfam" id="PF04578">
    <property type="entry name" value="DUF594"/>
    <property type="match status" value="1"/>
</dbReference>
<keyword evidence="5" id="KW-1185">Reference proteome</keyword>
<gene>
    <name evidence="4" type="ORF">CDL12_08750</name>
</gene>
<protein>
    <recommendedName>
        <fullName evidence="3">DUF4220 domain-containing protein</fullName>
    </recommendedName>
</protein>
<evidence type="ECO:0000256" key="2">
    <source>
        <dbReference type="SAM" id="Phobius"/>
    </source>
</evidence>
<dbReference type="AlphaFoldDB" id="A0A2G9HM12"/>
<keyword evidence="2" id="KW-0472">Membrane</keyword>
<feature type="transmembrane region" description="Helical" evidence="2">
    <location>
        <begin position="280"/>
        <end position="303"/>
    </location>
</feature>
<name>A0A2G9HM12_9LAMI</name>
<feature type="compositionally biased region" description="Basic and acidic residues" evidence="1">
    <location>
        <begin position="340"/>
        <end position="353"/>
    </location>
</feature>
<feature type="transmembrane region" description="Helical" evidence="2">
    <location>
        <begin position="70"/>
        <end position="87"/>
    </location>
</feature>
<dbReference type="OrthoDB" id="1689146at2759"/>
<dbReference type="Pfam" id="PF13968">
    <property type="entry name" value="DUF4220"/>
    <property type="match status" value="1"/>
</dbReference>
<feature type="transmembrane region" description="Helical" evidence="2">
    <location>
        <begin position="93"/>
        <end position="109"/>
    </location>
</feature>
<feature type="domain" description="DUF4220" evidence="3">
    <location>
        <begin position="4"/>
        <end position="389"/>
    </location>
</feature>
<feature type="region of interest" description="Disordered" evidence="1">
    <location>
        <begin position="318"/>
        <end position="353"/>
    </location>
</feature>
<dbReference type="InterPro" id="IPR025315">
    <property type="entry name" value="DUF4220"/>
</dbReference>
<feature type="region of interest" description="Disordered" evidence="1">
    <location>
        <begin position="501"/>
        <end position="532"/>
    </location>
</feature>
<comment type="caution">
    <text evidence="4">The sequence shown here is derived from an EMBL/GenBank/DDBJ whole genome shotgun (WGS) entry which is preliminary data.</text>
</comment>
<evidence type="ECO:0000259" key="3">
    <source>
        <dbReference type="Pfam" id="PF13968"/>
    </source>
</evidence>
<dbReference type="PANTHER" id="PTHR31325">
    <property type="entry name" value="OS01G0798800 PROTEIN-RELATED"/>
    <property type="match status" value="1"/>
</dbReference>